<proteinExistence type="predicted"/>
<dbReference type="InterPro" id="IPR044713">
    <property type="entry name" value="DNJA1/2-like"/>
</dbReference>
<dbReference type="OrthoDB" id="10250354at2759"/>
<dbReference type="SMART" id="SM00271">
    <property type="entry name" value="DnaJ"/>
    <property type="match status" value="1"/>
</dbReference>
<dbReference type="CDD" id="cd06257">
    <property type="entry name" value="DnaJ"/>
    <property type="match status" value="1"/>
</dbReference>
<evidence type="ECO:0000313" key="3">
    <source>
        <dbReference type="EMBL" id="CCO66664.1"/>
    </source>
</evidence>
<dbReference type="PANTHER" id="PTHR43888">
    <property type="entry name" value="DNAJ-LIKE-2, ISOFORM A-RELATED"/>
    <property type="match status" value="1"/>
</dbReference>
<dbReference type="InterPro" id="IPR036869">
    <property type="entry name" value="J_dom_sf"/>
</dbReference>
<dbReference type="SUPFAM" id="SSF46565">
    <property type="entry name" value="Chaperone J-domain"/>
    <property type="match status" value="1"/>
</dbReference>
<keyword evidence="4" id="KW-1185">Reference proteome</keyword>
<dbReference type="InterPro" id="IPR001623">
    <property type="entry name" value="DnaJ_domain"/>
</dbReference>
<organism evidence="3 4">
    <name type="scientific">Bathycoccus prasinos</name>
    <dbReference type="NCBI Taxonomy" id="41875"/>
    <lineage>
        <taxon>Eukaryota</taxon>
        <taxon>Viridiplantae</taxon>
        <taxon>Chlorophyta</taxon>
        <taxon>Mamiellophyceae</taxon>
        <taxon>Mamiellales</taxon>
        <taxon>Bathycoccaceae</taxon>
        <taxon>Bathycoccus</taxon>
    </lineage>
</organism>
<evidence type="ECO:0000259" key="2">
    <source>
        <dbReference type="PROSITE" id="PS50076"/>
    </source>
</evidence>
<dbReference type="KEGG" id="bpg:Bathy09g03860"/>
<feature type="domain" description="J" evidence="2">
    <location>
        <begin position="5"/>
        <end position="83"/>
    </location>
</feature>
<dbReference type="STRING" id="41875.K8FID5"/>
<protein>
    <submittedName>
        <fullName evidence="3">DnaJ (Hsp40) homolog, subfamily A, member 1</fullName>
    </submittedName>
</protein>
<feature type="region of interest" description="Disordered" evidence="1">
    <location>
        <begin position="411"/>
        <end position="433"/>
    </location>
</feature>
<dbReference type="Proteomes" id="UP000198341">
    <property type="component" value="Chromosome 9"/>
</dbReference>
<dbReference type="RefSeq" id="XP_007511104.1">
    <property type="nucleotide sequence ID" value="XM_007511042.1"/>
</dbReference>
<reference evidence="3 4" key="1">
    <citation type="submission" date="2011-10" db="EMBL/GenBank/DDBJ databases">
        <authorList>
            <person name="Genoscope - CEA"/>
        </authorList>
    </citation>
    <scope>NUCLEOTIDE SEQUENCE [LARGE SCALE GENOMIC DNA]</scope>
    <source>
        <strain evidence="3 4">RCC 1105</strain>
    </source>
</reference>
<gene>
    <name evidence="3" type="ORF">Bathy09g03860</name>
</gene>
<dbReference type="Gene3D" id="2.60.260.20">
    <property type="entry name" value="Urease metallochaperone UreE, N-terminal domain"/>
    <property type="match status" value="1"/>
</dbReference>
<dbReference type="GeneID" id="19013893"/>
<dbReference type="EMBL" id="FO082270">
    <property type="protein sequence ID" value="CCO66664.1"/>
    <property type="molecule type" value="Genomic_DNA"/>
</dbReference>
<dbReference type="Pfam" id="PF00226">
    <property type="entry name" value="DnaJ"/>
    <property type="match status" value="1"/>
</dbReference>
<dbReference type="PRINTS" id="PR00625">
    <property type="entry name" value="JDOMAIN"/>
</dbReference>
<name>K8FID5_9CHLO</name>
<evidence type="ECO:0000256" key="1">
    <source>
        <dbReference type="SAM" id="MobiDB-lite"/>
    </source>
</evidence>
<dbReference type="GO" id="GO:0006457">
    <property type="term" value="P:protein folding"/>
    <property type="evidence" value="ECO:0007669"/>
    <property type="project" value="InterPro"/>
</dbReference>
<feature type="compositionally biased region" description="Basic and acidic residues" evidence="1">
    <location>
        <begin position="413"/>
        <end position="424"/>
    </location>
</feature>
<dbReference type="eggNOG" id="KOG0714">
    <property type="taxonomic scope" value="Eukaryota"/>
</dbReference>
<dbReference type="Gene3D" id="1.10.287.110">
    <property type="entry name" value="DnaJ domain"/>
    <property type="match status" value="1"/>
</dbReference>
<sequence length="433" mass="49186">MKKKTYYDVLNVSPVATQTEIRKAYHKLAIQYHPDKVKDDDGDEGTNAQKGKKEEKTELFKKISVAYTCLSDPEEREKYDERMRGMCGKGLMSGRNLYSDEEEDDGYDVFGDDEDQFSSQDLERRLFCARVGIAECVVRVVRVTLEDIFEGNKVYVESVPVFKADFIRKRVVPSVARVRVVVPRNARDGDTMYCRSDGSQMQRVAVVIREKPHEIFSRSENKRDDVVALIRLTRKECEEGAVKIIKGLNGREIQLKVNKGAVERGKDKWHTVVGEGFYISKPRMDVNTGIEATTTNGQNQGSRGDLRVRFRQMSGFEAFWRKGSRLWWAKRIGGSIVAYAALELGATALLHVLLDAWDILEGPGDQLFLDSFPGLYGIIPSTSIIFAGRGRAGNEGSETLHRNINKAWNAPRDMPDNIRSDPPPRRPFSFFRR</sequence>
<dbReference type="PROSITE" id="PS50076">
    <property type="entry name" value="DNAJ_2"/>
    <property type="match status" value="1"/>
</dbReference>
<accession>K8FID5</accession>
<dbReference type="AlphaFoldDB" id="K8FID5"/>
<dbReference type="GO" id="GO:0030544">
    <property type="term" value="F:Hsp70 protein binding"/>
    <property type="evidence" value="ECO:0007669"/>
    <property type="project" value="InterPro"/>
</dbReference>
<evidence type="ECO:0000313" key="4">
    <source>
        <dbReference type="Proteomes" id="UP000198341"/>
    </source>
</evidence>